<feature type="region of interest" description="Disordered" evidence="1">
    <location>
        <begin position="850"/>
        <end position="871"/>
    </location>
</feature>
<dbReference type="PANTHER" id="PTHR11439">
    <property type="entry name" value="GAG-POL-RELATED RETROTRANSPOSON"/>
    <property type="match status" value="1"/>
</dbReference>
<evidence type="ECO:0000259" key="3">
    <source>
        <dbReference type="Pfam" id="PF07727"/>
    </source>
</evidence>
<feature type="non-terminal residue" evidence="4">
    <location>
        <position position="1"/>
    </location>
</feature>
<dbReference type="SUPFAM" id="SSF52058">
    <property type="entry name" value="L domain-like"/>
    <property type="match status" value="1"/>
</dbReference>
<proteinExistence type="predicted"/>
<dbReference type="InterPro" id="IPR043502">
    <property type="entry name" value="DNA/RNA_pol_sf"/>
</dbReference>
<dbReference type="InterPro" id="IPR032675">
    <property type="entry name" value="LRR_dom_sf"/>
</dbReference>
<keyword evidence="2" id="KW-1133">Transmembrane helix</keyword>
<dbReference type="SUPFAM" id="SSF56672">
    <property type="entry name" value="DNA/RNA polymerases"/>
    <property type="match status" value="1"/>
</dbReference>
<dbReference type="InterPro" id="IPR013103">
    <property type="entry name" value="RVT_2"/>
</dbReference>
<reference evidence="4" key="1">
    <citation type="submission" date="2021-02" db="EMBL/GenBank/DDBJ databases">
        <authorList>
            <person name="Dougan E. K."/>
            <person name="Rhodes N."/>
            <person name="Thang M."/>
            <person name="Chan C."/>
        </authorList>
    </citation>
    <scope>NUCLEOTIDE SEQUENCE</scope>
</reference>
<name>A0A813LB64_POLGL</name>
<dbReference type="Proteomes" id="UP000626109">
    <property type="component" value="Unassembled WGS sequence"/>
</dbReference>
<evidence type="ECO:0000313" key="4">
    <source>
        <dbReference type="EMBL" id="CAE8723321.1"/>
    </source>
</evidence>
<gene>
    <name evidence="4" type="ORF">PGLA2088_LOCUS43050</name>
</gene>
<dbReference type="CDD" id="cd09272">
    <property type="entry name" value="RNase_HI_RT_Ty1"/>
    <property type="match status" value="1"/>
</dbReference>
<feature type="transmembrane region" description="Helical" evidence="2">
    <location>
        <begin position="1594"/>
        <end position="1612"/>
    </location>
</feature>
<keyword evidence="2" id="KW-0472">Membrane</keyword>
<feature type="compositionally biased region" description="Polar residues" evidence="1">
    <location>
        <begin position="861"/>
        <end position="871"/>
    </location>
</feature>
<accession>A0A813LB64</accession>
<evidence type="ECO:0000256" key="1">
    <source>
        <dbReference type="SAM" id="MobiDB-lite"/>
    </source>
</evidence>
<feature type="region of interest" description="Disordered" evidence="1">
    <location>
        <begin position="56"/>
        <end position="93"/>
    </location>
</feature>
<feature type="transmembrane region" description="Helical" evidence="2">
    <location>
        <begin position="1441"/>
        <end position="1466"/>
    </location>
</feature>
<feature type="domain" description="Reverse transcriptase Ty1/copia-type" evidence="3">
    <location>
        <begin position="947"/>
        <end position="1143"/>
    </location>
</feature>
<organism evidence="4 5">
    <name type="scientific">Polarella glacialis</name>
    <name type="common">Dinoflagellate</name>
    <dbReference type="NCBI Taxonomy" id="89957"/>
    <lineage>
        <taxon>Eukaryota</taxon>
        <taxon>Sar</taxon>
        <taxon>Alveolata</taxon>
        <taxon>Dinophyceae</taxon>
        <taxon>Suessiales</taxon>
        <taxon>Suessiaceae</taxon>
        <taxon>Polarella</taxon>
    </lineage>
</organism>
<keyword evidence="2" id="KW-0812">Transmembrane</keyword>
<evidence type="ECO:0000313" key="5">
    <source>
        <dbReference type="Proteomes" id="UP000626109"/>
    </source>
</evidence>
<dbReference type="Pfam" id="PF07727">
    <property type="entry name" value="RVT_2"/>
    <property type="match status" value="1"/>
</dbReference>
<dbReference type="PANTHER" id="PTHR11439:SF483">
    <property type="entry name" value="PEPTIDE SYNTHASE GLIP-LIKE, PUTATIVE (AFU_ORTHOLOGUE AFUA_3G12920)-RELATED"/>
    <property type="match status" value="1"/>
</dbReference>
<dbReference type="EMBL" id="CAJNNW010034625">
    <property type="protein sequence ID" value="CAE8723321.1"/>
    <property type="molecule type" value="Genomic_DNA"/>
</dbReference>
<sequence>AAPGLEACLRCDGGHEHDLLEGRLLAGTCPASAGGADERLTSLELRWMHLPTFSEVLPPAPATPAAAGRRRHDPDAASEHSEEEEIDLTPFGTPSTCSKAAEVEHFSGMGNGGLLRSFDLDFSELTRGSQQLKISRADRRGITFDQLKKLLVFLKKRCDEHGAIRGWYDPKTGEKLHYRTITLKQLQHWVIQPVTERRQCSYVEAISKDIASQLPAWVVGHTWGEPFVDFVRRAMKHGTLGAGDAFWAAPFSSRLDDCSELAVPGSPDGVIDFQTVTNLRVCLSGSLKLKSIEELRHSLPQLRNLSQLDLDLSGSPALSVPTGLGEGVWLRSLSSLRLSFTGSTGLRSLQPLCESLTVLGSHLVALEVRLGMCSSLLSLGGESEGCCFQGLQALRSLKVEASGCSSLKSIDVVSEKMKMLKSLELDVSGCSSLASLDGLSRKLGKLYSLKAVDLRAAGCDGLRSLGHLGSSLSALTALSALRLDLSGCSALEVPLGLREDIDKLREQCTVNIDFSGCDLRLSSSSSKPKSGGKYRLQMVDCRVCIQAKGKDLPHRQKGRPVSDAEPPILQLDYSYWKTKDSADVATVLVGHLSPAGYGLTFQVRAKGNDAVAVAALLDWSMEAGLCGQDLRLRTDAEPSVMALGQAFACRRAPATTFLETAPVRSFGSIGGADRFAQSAAAEGRALRAGFEQTWGEDLPTASPMVPWLIRHAAWLCNRFQPRAPPTGGETPMTAFEALQKRRYASPILAWATPVAARLPSALQQGKLADRWIPGVFLGRSSLADDCIVGTSSGILRTRTVKVLPVAEMPANFLPGMRWTPWNPRPMDPEGAVEVEMADASLPAAVPMEVGGENKRKWEPTVSYSDGSGENTEMQPVTAAEEAESLSFLQRGGATHSVAEEPELFVGHFPGFTEDGERLPQAEVEAGRKKELASLRTFGVFRRKPLDQVPDGVRPIGTRFLYTRKGPGVVKARLVVQQTRWSTRADDLRYIDLFAACPTSTSARLVSLRALKRGWTICDGDVATAFLHAPVDKPTWVRPPPGLDPGKAWLLDKALYGLRTSPQQFQNWLVEQFAAVGLERGLADPQLFVRRRDGALVIVQADDIRVCCAPECLEALKASISSRMTVKWNEPMGREWSKYLGCEWRRFRDADGLDTLETRPLTRHLDHFIDGLGVRRGVRTTAWSEQVEKAEPDPLSGEDAHHFRSMVGVAQWLALSRADIQYAAKELARALSAPTTRDMARVKKLARYVQATRELATRLQVDDDKPWVIQAYADANFAGDIGIGEGGGKSTSGGVVALQGVVLTTFSRTQSLVARSTAEAELLALNSALAEALFVQSIMMDMDSDADPIPVQAWTDSTACLGIAQRLGVGKLRHLAVRHLWVQEVLRTRQVELAKIDGELNVADMLTKHLQPARKHSDKWLPLVFSGCELYGALLSQQLAQILGVILAVRCSLAAVLWSFLILKMLAVWAPTFQQMRAGQPVGLPHSGYPAFKLRTKDARPGRLSVASRRISARPAGAGVAFDFSAQGTDLWAFSFDDETTAASFARDLTVRHRLSALSLKTWRGKQAVAGLQGEINALQQCGIFATVRRGIAQVLLVAFLLVAMHAGSLYMTEPERPLQDLSQAVLADLVSVTSSANAFARDAGATLCQLVARSVPTSELERCISLLDSSEVRECVSNLLGASSASGQSGL</sequence>
<evidence type="ECO:0000256" key="2">
    <source>
        <dbReference type="SAM" id="Phobius"/>
    </source>
</evidence>
<comment type="caution">
    <text evidence="4">The sequence shown here is derived from an EMBL/GenBank/DDBJ whole genome shotgun (WGS) entry which is preliminary data.</text>
</comment>
<protein>
    <recommendedName>
        <fullName evidence="3">Reverse transcriptase Ty1/copia-type domain-containing protein</fullName>
    </recommendedName>
</protein>
<dbReference type="Gene3D" id="3.80.10.10">
    <property type="entry name" value="Ribonuclease Inhibitor"/>
    <property type="match status" value="1"/>
</dbReference>